<dbReference type="Gene3D" id="1.10.150.320">
    <property type="entry name" value="Photosystem II 12 kDa extrinsic protein"/>
    <property type="match status" value="1"/>
</dbReference>
<dbReference type="InterPro" id="IPR051675">
    <property type="entry name" value="Endo/Exo/Phosphatase_dom_1"/>
</dbReference>
<dbReference type="Proteomes" id="UP000319004">
    <property type="component" value="Chromosome"/>
</dbReference>
<dbReference type="SUPFAM" id="SSF47781">
    <property type="entry name" value="RuvA domain 2-like"/>
    <property type="match status" value="1"/>
</dbReference>
<dbReference type="SMART" id="SM00278">
    <property type="entry name" value="HhH1"/>
    <property type="match status" value="2"/>
</dbReference>
<gene>
    <name evidence="2" type="primary">comEA</name>
    <name evidence="2" type="ORF">Enr13x_61150</name>
</gene>
<dbReference type="InterPro" id="IPR010994">
    <property type="entry name" value="RuvA_2-like"/>
</dbReference>
<proteinExistence type="predicted"/>
<dbReference type="PANTHER" id="PTHR21180">
    <property type="entry name" value="ENDONUCLEASE/EXONUCLEASE/PHOSPHATASE FAMILY DOMAIN-CONTAINING PROTEIN 1"/>
    <property type="match status" value="1"/>
</dbReference>
<evidence type="ECO:0000259" key="1">
    <source>
        <dbReference type="SMART" id="SM00278"/>
    </source>
</evidence>
<dbReference type="KEGG" id="snep:Enr13x_61150"/>
<dbReference type="GO" id="GO:0003677">
    <property type="term" value="F:DNA binding"/>
    <property type="evidence" value="ECO:0007669"/>
    <property type="project" value="InterPro"/>
</dbReference>
<feature type="domain" description="Helix-hairpin-helix DNA-binding motif class 1" evidence="1">
    <location>
        <begin position="98"/>
        <end position="117"/>
    </location>
</feature>
<feature type="domain" description="Helix-hairpin-helix DNA-binding motif class 1" evidence="1">
    <location>
        <begin position="68"/>
        <end position="87"/>
    </location>
</feature>
<protein>
    <submittedName>
        <fullName evidence="2">ComE operon protein 1</fullName>
    </submittedName>
</protein>
<evidence type="ECO:0000313" key="2">
    <source>
        <dbReference type="EMBL" id="QDV46206.1"/>
    </source>
</evidence>
<dbReference type="PANTHER" id="PTHR21180:SF32">
    <property type="entry name" value="ENDONUCLEASE_EXONUCLEASE_PHOSPHATASE FAMILY DOMAIN-CONTAINING PROTEIN 1"/>
    <property type="match status" value="1"/>
</dbReference>
<evidence type="ECO:0000313" key="3">
    <source>
        <dbReference type="Proteomes" id="UP000319004"/>
    </source>
</evidence>
<reference evidence="2 3" key="1">
    <citation type="submission" date="2019-03" db="EMBL/GenBank/DDBJ databases">
        <title>Deep-cultivation of Planctomycetes and their phenomic and genomic characterization uncovers novel biology.</title>
        <authorList>
            <person name="Wiegand S."/>
            <person name="Jogler M."/>
            <person name="Boedeker C."/>
            <person name="Pinto D."/>
            <person name="Vollmers J."/>
            <person name="Rivas-Marin E."/>
            <person name="Kohn T."/>
            <person name="Peeters S.H."/>
            <person name="Heuer A."/>
            <person name="Rast P."/>
            <person name="Oberbeckmann S."/>
            <person name="Bunk B."/>
            <person name="Jeske O."/>
            <person name="Meyerdierks A."/>
            <person name="Storesund J.E."/>
            <person name="Kallscheuer N."/>
            <person name="Luecker S."/>
            <person name="Lage O.M."/>
            <person name="Pohl T."/>
            <person name="Merkel B.J."/>
            <person name="Hornburger P."/>
            <person name="Mueller R.-W."/>
            <person name="Bruemmer F."/>
            <person name="Labrenz M."/>
            <person name="Spormann A.M."/>
            <person name="Op den Camp H."/>
            <person name="Overmann J."/>
            <person name="Amann R."/>
            <person name="Jetten M.S.M."/>
            <person name="Mascher T."/>
            <person name="Medema M.H."/>
            <person name="Devos D.P."/>
            <person name="Kaster A.-K."/>
            <person name="Ovreas L."/>
            <person name="Rohde M."/>
            <person name="Galperin M.Y."/>
            <person name="Jogler C."/>
        </authorList>
    </citation>
    <scope>NUCLEOTIDE SEQUENCE [LARGE SCALE GENOMIC DNA]</scope>
    <source>
        <strain evidence="2 3">Enr13</strain>
    </source>
</reference>
<organism evidence="2 3">
    <name type="scientific">Stieleria neptunia</name>
    <dbReference type="NCBI Taxonomy" id="2527979"/>
    <lineage>
        <taxon>Bacteria</taxon>
        <taxon>Pseudomonadati</taxon>
        <taxon>Planctomycetota</taxon>
        <taxon>Planctomycetia</taxon>
        <taxon>Pirellulales</taxon>
        <taxon>Pirellulaceae</taxon>
        <taxon>Stieleria</taxon>
    </lineage>
</organism>
<sequence>MTTEPDSRLPSLLHPTIQNAARTLSLVAISAIGCAAFWSGTTSRGRLQDEPPVTLQTFQVNLNQAAEHELMLLPGVGPRTARRILQDRETNGPFLSLDDLQRVPGIGPKTIQEISPHCVPIAAATAPQQETLVAER</sequence>
<name>A0A518HZD5_9BACT</name>
<dbReference type="InterPro" id="IPR003583">
    <property type="entry name" value="Hlx-hairpin-Hlx_DNA-bd_motif"/>
</dbReference>
<dbReference type="AlphaFoldDB" id="A0A518HZD5"/>
<dbReference type="Pfam" id="PF12836">
    <property type="entry name" value="HHH_3"/>
    <property type="match status" value="1"/>
</dbReference>
<dbReference type="GO" id="GO:0006281">
    <property type="term" value="P:DNA repair"/>
    <property type="evidence" value="ECO:0007669"/>
    <property type="project" value="InterPro"/>
</dbReference>
<accession>A0A518HZD5</accession>
<keyword evidence="3" id="KW-1185">Reference proteome</keyword>
<dbReference type="EMBL" id="CP037423">
    <property type="protein sequence ID" value="QDV46206.1"/>
    <property type="molecule type" value="Genomic_DNA"/>
</dbReference>